<evidence type="ECO:0000313" key="10">
    <source>
        <dbReference type="EMBL" id="KAF2679210.1"/>
    </source>
</evidence>
<dbReference type="Gene3D" id="1.20.1250.20">
    <property type="entry name" value="MFS general substrate transporter like domains"/>
    <property type="match status" value="2"/>
</dbReference>
<evidence type="ECO:0000256" key="4">
    <source>
        <dbReference type="ARBA" id="ARBA00022692"/>
    </source>
</evidence>
<keyword evidence="6 8" id="KW-0472">Membrane</keyword>
<dbReference type="EMBL" id="MU005605">
    <property type="protein sequence ID" value="KAF2679210.1"/>
    <property type="molecule type" value="Genomic_DNA"/>
</dbReference>
<evidence type="ECO:0000256" key="2">
    <source>
        <dbReference type="ARBA" id="ARBA00008335"/>
    </source>
</evidence>
<dbReference type="GO" id="GO:0012505">
    <property type="term" value="C:endomembrane system"/>
    <property type="evidence" value="ECO:0007669"/>
    <property type="project" value="UniProtKB-SubCell"/>
</dbReference>
<feature type="compositionally biased region" description="Polar residues" evidence="7">
    <location>
        <begin position="18"/>
        <end position="32"/>
    </location>
</feature>
<dbReference type="PROSITE" id="PS50850">
    <property type="entry name" value="MFS"/>
    <property type="match status" value="1"/>
</dbReference>
<evidence type="ECO:0000256" key="3">
    <source>
        <dbReference type="ARBA" id="ARBA00022448"/>
    </source>
</evidence>
<evidence type="ECO:0000256" key="8">
    <source>
        <dbReference type="SAM" id="Phobius"/>
    </source>
</evidence>
<proteinExistence type="inferred from homology"/>
<dbReference type="PANTHER" id="PTHR23514:SF3">
    <property type="entry name" value="BYPASS OF STOP CODON PROTEIN 6"/>
    <property type="match status" value="1"/>
</dbReference>
<feature type="transmembrane region" description="Helical" evidence="8">
    <location>
        <begin position="321"/>
        <end position="339"/>
    </location>
</feature>
<dbReference type="PANTHER" id="PTHR23514">
    <property type="entry name" value="BYPASS OF STOP CODON PROTEIN 6"/>
    <property type="match status" value="1"/>
</dbReference>
<keyword evidence="3" id="KW-0813">Transport</keyword>
<dbReference type="GO" id="GO:0016020">
    <property type="term" value="C:membrane"/>
    <property type="evidence" value="ECO:0007669"/>
    <property type="project" value="TreeGrafter"/>
</dbReference>
<feature type="transmembrane region" description="Helical" evidence="8">
    <location>
        <begin position="83"/>
        <end position="102"/>
    </location>
</feature>
<evidence type="ECO:0000259" key="9">
    <source>
        <dbReference type="PROSITE" id="PS50850"/>
    </source>
</evidence>
<feature type="transmembrane region" description="Helical" evidence="8">
    <location>
        <begin position="199"/>
        <end position="221"/>
    </location>
</feature>
<name>A0A6G1IMJ8_9PLEO</name>
<feature type="domain" description="Major facilitator superfamily (MFS) profile" evidence="9">
    <location>
        <begin position="49"/>
        <end position="436"/>
    </location>
</feature>
<dbReference type="Proteomes" id="UP000799291">
    <property type="component" value="Unassembled WGS sequence"/>
</dbReference>
<feature type="transmembrane region" description="Helical" evidence="8">
    <location>
        <begin position="408"/>
        <end position="428"/>
    </location>
</feature>
<dbReference type="GO" id="GO:0022857">
    <property type="term" value="F:transmembrane transporter activity"/>
    <property type="evidence" value="ECO:0007669"/>
    <property type="project" value="InterPro"/>
</dbReference>
<dbReference type="InterPro" id="IPR020846">
    <property type="entry name" value="MFS_dom"/>
</dbReference>
<feature type="transmembrane region" description="Helical" evidence="8">
    <location>
        <begin position="139"/>
        <end position="160"/>
    </location>
</feature>
<sequence>MPSQPPISETAPLLATHTPSSIHHNATPQDSSDPAGLEKAETIGSTRLKIGATMFSFVILGLFTSSVGVMLPPISAHYDLTDLHVSFIFLAVPLGYVVAASSNPLIHSRFGQRGIAGLGPVLHVVSAVCVGLHPTFEVLLAAFAVMAMGTGLLDGSWCTYAAGMPNAGFVSGLLHGSFSVGAAVGPFCAGALMEKDMAWWTWYYALAATSVIALIVLLYAFRHANATHYHATKPQPNNDNTTSRSLTHMFRYPALYLSSLYFLTYVGIETAISGWIISYTLRYLHATPSLSSLSSSGFWSGMAAGRLVLGHSTDRIGVRRAATMYLLLAIGVQAVFAFMRSPVGAVVLMALLGACMGPLFPSGVVVLTRLLPPELHVQAVSFVSSLGQVGGAALPFGIGAFVDGVGIGVFRWVILGFTGLSLVVWLAFAGLKPTKGEGSVAMEREEDERED</sequence>
<comment type="subcellular location">
    <subcellularLocation>
        <location evidence="1">Endomembrane system</location>
        <topology evidence="1">Multi-pass membrane protein</topology>
    </subcellularLocation>
</comment>
<feature type="transmembrane region" description="Helical" evidence="8">
    <location>
        <begin position="114"/>
        <end position="133"/>
    </location>
</feature>
<feature type="transmembrane region" description="Helical" evidence="8">
    <location>
        <begin position="379"/>
        <end position="402"/>
    </location>
</feature>
<comment type="similarity">
    <text evidence="2">Belongs to the major facilitator superfamily.</text>
</comment>
<evidence type="ECO:0000256" key="1">
    <source>
        <dbReference type="ARBA" id="ARBA00004127"/>
    </source>
</evidence>
<protein>
    <submittedName>
        <fullName evidence="10">MFS general substrate transporter</fullName>
    </submittedName>
</protein>
<dbReference type="InterPro" id="IPR051788">
    <property type="entry name" value="MFS_Transporter"/>
</dbReference>
<evidence type="ECO:0000256" key="5">
    <source>
        <dbReference type="ARBA" id="ARBA00022989"/>
    </source>
</evidence>
<dbReference type="FunFam" id="1.20.1250.20:FF:000286">
    <property type="entry name" value="MFS efflux transporter"/>
    <property type="match status" value="1"/>
</dbReference>
<gene>
    <name evidence="10" type="ORF">K458DRAFT_422437</name>
</gene>
<organism evidence="10 11">
    <name type="scientific">Lentithecium fluviatile CBS 122367</name>
    <dbReference type="NCBI Taxonomy" id="1168545"/>
    <lineage>
        <taxon>Eukaryota</taxon>
        <taxon>Fungi</taxon>
        <taxon>Dikarya</taxon>
        <taxon>Ascomycota</taxon>
        <taxon>Pezizomycotina</taxon>
        <taxon>Dothideomycetes</taxon>
        <taxon>Pleosporomycetidae</taxon>
        <taxon>Pleosporales</taxon>
        <taxon>Massarineae</taxon>
        <taxon>Lentitheciaceae</taxon>
        <taxon>Lentithecium</taxon>
    </lineage>
</organism>
<evidence type="ECO:0000256" key="6">
    <source>
        <dbReference type="ARBA" id="ARBA00023136"/>
    </source>
</evidence>
<reference evidence="10" key="1">
    <citation type="journal article" date="2020" name="Stud. Mycol.">
        <title>101 Dothideomycetes genomes: a test case for predicting lifestyles and emergence of pathogens.</title>
        <authorList>
            <person name="Haridas S."/>
            <person name="Albert R."/>
            <person name="Binder M."/>
            <person name="Bloem J."/>
            <person name="Labutti K."/>
            <person name="Salamov A."/>
            <person name="Andreopoulos B."/>
            <person name="Baker S."/>
            <person name="Barry K."/>
            <person name="Bills G."/>
            <person name="Bluhm B."/>
            <person name="Cannon C."/>
            <person name="Castanera R."/>
            <person name="Culley D."/>
            <person name="Daum C."/>
            <person name="Ezra D."/>
            <person name="Gonzalez J."/>
            <person name="Henrissat B."/>
            <person name="Kuo A."/>
            <person name="Liang C."/>
            <person name="Lipzen A."/>
            <person name="Lutzoni F."/>
            <person name="Magnuson J."/>
            <person name="Mondo S."/>
            <person name="Nolan M."/>
            <person name="Ohm R."/>
            <person name="Pangilinan J."/>
            <person name="Park H.-J."/>
            <person name="Ramirez L."/>
            <person name="Alfaro M."/>
            <person name="Sun H."/>
            <person name="Tritt A."/>
            <person name="Yoshinaga Y."/>
            <person name="Zwiers L.-H."/>
            <person name="Turgeon B."/>
            <person name="Goodwin S."/>
            <person name="Spatafora J."/>
            <person name="Crous P."/>
            <person name="Grigoriev I."/>
        </authorList>
    </citation>
    <scope>NUCLEOTIDE SEQUENCE</scope>
    <source>
        <strain evidence="10">CBS 122367</strain>
    </source>
</reference>
<feature type="region of interest" description="Disordered" evidence="7">
    <location>
        <begin position="18"/>
        <end position="37"/>
    </location>
</feature>
<feature type="transmembrane region" description="Helical" evidence="8">
    <location>
        <begin position="345"/>
        <end position="367"/>
    </location>
</feature>
<evidence type="ECO:0000256" key="7">
    <source>
        <dbReference type="SAM" id="MobiDB-lite"/>
    </source>
</evidence>
<evidence type="ECO:0000313" key="11">
    <source>
        <dbReference type="Proteomes" id="UP000799291"/>
    </source>
</evidence>
<dbReference type="OrthoDB" id="413079at2759"/>
<dbReference type="SUPFAM" id="SSF103473">
    <property type="entry name" value="MFS general substrate transporter"/>
    <property type="match status" value="1"/>
</dbReference>
<accession>A0A6G1IMJ8</accession>
<keyword evidence="11" id="KW-1185">Reference proteome</keyword>
<feature type="transmembrane region" description="Helical" evidence="8">
    <location>
        <begin position="50"/>
        <end position="71"/>
    </location>
</feature>
<dbReference type="InterPro" id="IPR036259">
    <property type="entry name" value="MFS_trans_sf"/>
</dbReference>
<keyword evidence="4 8" id="KW-0812">Transmembrane</keyword>
<dbReference type="Pfam" id="PF07690">
    <property type="entry name" value="MFS_1"/>
    <property type="match status" value="1"/>
</dbReference>
<feature type="transmembrane region" description="Helical" evidence="8">
    <location>
        <begin position="172"/>
        <end position="193"/>
    </location>
</feature>
<feature type="transmembrane region" description="Helical" evidence="8">
    <location>
        <begin position="254"/>
        <end position="277"/>
    </location>
</feature>
<dbReference type="AlphaFoldDB" id="A0A6G1IMJ8"/>
<dbReference type="InterPro" id="IPR011701">
    <property type="entry name" value="MFS"/>
</dbReference>
<keyword evidence="5 8" id="KW-1133">Transmembrane helix</keyword>